<gene>
    <name evidence="1" type="ORF">RHMOL_Rhmol08G0247400</name>
</gene>
<sequence>MNLSRMDIELPFVRGFPKPKRCTDGTARTVYYLANIIGDLQEVASSLSGHRNTIVYEACADFREKYGHIFPVGSITVWDSVEAMLRWADKMIWFSFLIRSHENKWRCWFTKDISTRSWRDYTFLPDWDERFGNASNSSLWILLRIGSKIWPVHVMHNQFGHGWADFWADNELRSGFKLVFGCERNWIFDVVVLMTNLEPLYFHWSTTTHEFQESSLMPFMINDLGTPRHLRTSCFPSTMSTKQNIMQFGYYCGSGKCMFKAFGKQFRDFFRYAGADAHEVHLRMRNRWWTVPRINNRADRASLGLFFNALNLGPLDFLLVTAFDATDVNVIVFTGDGIERLYSWT</sequence>
<organism evidence="1 2">
    <name type="scientific">Rhododendron molle</name>
    <name type="common">Chinese azalea</name>
    <name type="synonym">Azalea mollis</name>
    <dbReference type="NCBI Taxonomy" id="49168"/>
    <lineage>
        <taxon>Eukaryota</taxon>
        <taxon>Viridiplantae</taxon>
        <taxon>Streptophyta</taxon>
        <taxon>Embryophyta</taxon>
        <taxon>Tracheophyta</taxon>
        <taxon>Spermatophyta</taxon>
        <taxon>Magnoliopsida</taxon>
        <taxon>eudicotyledons</taxon>
        <taxon>Gunneridae</taxon>
        <taxon>Pentapetalae</taxon>
        <taxon>asterids</taxon>
        <taxon>Ericales</taxon>
        <taxon>Ericaceae</taxon>
        <taxon>Ericoideae</taxon>
        <taxon>Rhodoreae</taxon>
        <taxon>Rhododendron</taxon>
    </lineage>
</organism>
<dbReference type="EMBL" id="CM046395">
    <property type="protein sequence ID" value="KAI8543802.1"/>
    <property type="molecule type" value="Genomic_DNA"/>
</dbReference>
<comment type="caution">
    <text evidence="1">The sequence shown here is derived from an EMBL/GenBank/DDBJ whole genome shotgun (WGS) entry which is preliminary data.</text>
</comment>
<reference evidence="1" key="1">
    <citation type="submission" date="2022-02" db="EMBL/GenBank/DDBJ databases">
        <title>Plant Genome Project.</title>
        <authorList>
            <person name="Zhang R.-G."/>
        </authorList>
    </citation>
    <scope>NUCLEOTIDE SEQUENCE</scope>
    <source>
        <strain evidence="1">AT1</strain>
    </source>
</reference>
<name>A0ACC0MS09_RHOML</name>
<dbReference type="Proteomes" id="UP001062846">
    <property type="component" value="Chromosome 8"/>
</dbReference>
<evidence type="ECO:0000313" key="1">
    <source>
        <dbReference type="EMBL" id="KAI8543802.1"/>
    </source>
</evidence>
<keyword evidence="2" id="KW-1185">Reference proteome</keyword>
<proteinExistence type="predicted"/>
<accession>A0ACC0MS09</accession>
<evidence type="ECO:0000313" key="2">
    <source>
        <dbReference type="Proteomes" id="UP001062846"/>
    </source>
</evidence>
<protein>
    <submittedName>
        <fullName evidence="1">Uncharacterized protein</fullName>
    </submittedName>
</protein>